<dbReference type="EMBL" id="BK015037">
    <property type="protein sequence ID" value="DAD88183.1"/>
    <property type="molecule type" value="Genomic_DNA"/>
</dbReference>
<reference evidence="1" key="1">
    <citation type="journal article" date="2021" name="Proc. Natl. Acad. Sci. U.S.A.">
        <title>A Catalog of Tens of Thousands of Viruses from Human Metagenomes Reveals Hidden Associations with Chronic Diseases.</title>
        <authorList>
            <person name="Tisza M.J."/>
            <person name="Buck C.B."/>
        </authorList>
    </citation>
    <scope>NUCLEOTIDE SEQUENCE</scope>
    <source>
        <strain evidence="1">CtXQq5</strain>
    </source>
</reference>
<sequence length="139" mass="15999">MVGLILSEQEFEQLSKDGKVVDARRGGLVVGRSHDEGNIYMLQQCNEGYKVINHMEGGEYVVCHEAITTHKDRIISINNKQMKSKFVDIDVVRHTPLLVTAQKGQFDKFLLFDTRVQFVVNKGSTCYFLEELNWLNENY</sequence>
<name>A0A8S5N1F2_9CAUD</name>
<evidence type="ECO:0000313" key="1">
    <source>
        <dbReference type="EMBL" id="DAD88183.1"/>
    </source>
</evidence>
<proteinExistence type="predicted"/>
<accession>A0A8S5N1F2</accession>
<organism evidence="1">
    <name type="scientific">Siphoviridae sp. ctXQq5</name>
    <dbReference type="NCBI Taxonomy" id="2826368"/>
    <lineage>
        <taxon>Viruses</taxon>
        <taxon>Duplodnaviria</taxon>
        <taxon>Heunggongvirae</taxon>
        <taxon>Uroviricota</taxon>
        <taxon>Caudoviricetes</taxon>
    </lineage>
</organism>
<protein>
    <submittedName>
        <fullName evidence="1">Uncharacterized protein</fullName>
    </submittedName>
</protein>